<name>A0ABU6VVC7_9FABA</name>
<evidence type="ECO:0000313" key="3">
    <source>
        <dbReference type="Proteomes" id="UP001341840"/>
    </source>
</evidence>
<organism evidence="2 3">
    <name type="scientific">Stylosanthes scabra</name>
    <dbReference type="NCBI Taxonomy" id="79078"/>
    <lineage>
        <taxon>Eukaryota</taxon>
        <taxon>Viridiplantae</taxon>
        <taxon>Streptophyta</taxon>
        <taxon>Embryophyta</taxon>
        <taxon>Tracheophyta</taxon>
        <taxon>Spermatophyta</taxon>
        <taxon>Magnoliopsida</taxon>
        <taxon>eudicotyledons</taxon>
        <taxon>Gunneridae</taxon>
        <taxon>Pentapetalae</taxon>
        <taxon>rosids</taxon>
        <taxon>fabids</taxon>
        <taxon>Fabales</taxon>
        <taxon>Fabaceae</taxon>
        <taxon>Papilionoideae</taxon>
        <taxon>50 kb inversion clade</taxon>
        <taxon>dalbergioids sensu lato</taxon>
        <taxon>Dalbergieae</taxon>
        <taxon>Pterocarpus clade</taxon>
        <taxon>Stylosanthes</taxon>
    </lineage>
</organism>
<dbReference type="Proteomes" id="UP001341840">
    <property type="component" value="Unassembled WGS sequence"/>
</dbReference>
<reference evidence="2 3" key="1">
    <citation type="journal article" date="2023" name="Plants (Basel)">
        <title>Bridging the Gap: Combining Genomics and Transcriptomics Approaches to Understand Stylosanthes scabra, an Orphan Legume from the Brazilian Caatinga.</title>
        <authorList>
            <person name="Ferreira-Neto J.R.C."/>
            <person name="da Silva M.D."/>
            <person name="Binneck E."/>
            <person name="de Melo N.F."/>
            <person name="da Silva R.H."/>
            <person name="de Melo A.L.T.M."/>
            <person name="Pandolfi V."/>
            <person name="Bustamante F.O."/>
            <person name="Brasileiro-Vidal A.C."/>
            <person name="Benko-Iseppon A.M."/>
        </authorList>
    </citation>
    <scope>NUCLEOTIDE SEQUENCE [LARGE SCALE GENOMIC DNA]</scope>
    <source>
        <tissue evidence="2">Leaves</tissue>
    </source>
</reference>
<proteinExistence type="predicted"/>
<dbReference type="InterPro" id="IPR021109">
    <property type="entry name" value="Peptidase_aspartic_dom_sf"/>
</dbReference>
<sequence length="281" mass="31719">MGTGVIFYEEIAEDIVQTWDQFDTLFAERLRIRVLPTQLPFRYPLQSFLFDPDRPYDLPISAIRPDGGILHPPPAPVDTGVIGEPYDPLYDLAGFIDEYYRRPPEAVPAQMEVDPVEDPMDTDTENRELREAQKRTEAQLSNLTGLLTKFTNQAGINPQPSSQPSSSNPLPSQPLLNPKGGINMVRNVEINGEEDKEEEGIGELTFPADFHIIRTAQKDKGEKPQVLLGRPFLKIAEFRLNYYDETFTFSVGNVIKIFHPTRPPAPRNQGAHQMQGCNEEV</sequence>
<keyword evidence="3" id="KW-1185">Reference proteome</keyword>
<comment type="caution">
    <text evidence="2">The sequence shown here is derived from an EMBL/GenBank/DDBJ whole genome shotgun (WGS) entry which is preliminary data.</text>
</comment>
<accession>A0ABU6VVC7</accession>
<evidence type="ECO:0000256" key="1">
    <source>
        <dbReference type="SAM" id="MobiDB-lite"/>
    </source>
</evidence>
<dbReference type="EMBL" id="JASCZI010153158">
    <property type="protein sequence ID" value="MED6177114.1"/>
    <property type="molecule type" value="Genomic_DNA"/>
</dbReference>
<dbReference type="Gene3D" id="2.40.70.10">
    <property type="entry name" value="Acid Proteases"/>
    <property type="match status" value="1"/>
</dbReference>
<evidence type="ECO:0008006" key="4">
    <source>
        <dbReference type="Google" id="ProtNLM"/>
    </source>
</evidence>
<evidence type="ECO:0000313" key="2">
    <source>
        <dbReference type="EMBL" id="MED6177114.1"/>
    </source>
</evidence>
<feature type="region of interest" description="Disordered" evidence="1">
    <location>
        <begin position="152"/>
        <end position="181"/>
    </location>
</feature>
<gene>
    <name evidence="2" type="ORF">PIB30_094832</name>
</gene>
<feature type="compositionally biased region" description="Low complexity" evidence="1">
    <location>
        <begin position="157"/>
        <end position="178"/>
    </location>
</feature>
<protein>
    <recommendedName>
        <fullName evidence="4">Reverse transcriptase domain-containing protein</fullName>
    </recommendedName>
</protein>